<dbReference type="RefSeq" id="WP_088699710.1">
    <property type="nucleotide sequence ID" value="NZ_JPUA01000024.1"/>
</dbReference>
<evidence type="ECO:0000313" key="4">
    <source>
        <dbReference type="Proteomes" id="UP000197334"/>
    </source>
</evidence>
<name>A0A246S190_9GAMM</name>
<gene>
    <name evidence="3" type="ORF">JI62_08210</name>
</gene>
<feature type="domain" description="Phage head morphogenesis" evidence="1">
    <location>
        <begin position="59"/>
        <end position="179"/>
    </location>
</feature>
<evidence type="ECO:0000313" key="3">
    <source>
        <dbReference type="EMBL" id="OWV30183.1"/>
    </source>
</evidence>
<keyword evidence="4" id="KW-1185">Reference proteome</keyword>
<dbReference type="InterPro" id="IPR006528">
    <property type="entry name" value="Phage_head_morphogenesis_dom"/>
</dbReference>
<reference evidence="3 4" key="1">
    <citation type="submission" date="2014-08" db="EMBL/GenBank/DDBJ databases">
        <title>Draft genome sequence of a novel L-asparaginase producing marine bacterium, Halomonas campaniensis.</title>
        <authorList>
            <person name="Sundarakrishnan B."/>
            <person name="Moushumi Priya A."/>
            <person name="Raman G."/>
            <person name="Sakthivel N."/>
            <person name="Park S."/>
            <person name="Jayachandran S."/>
        </authorList>
    </citation>
    <scope>NUCLEOTIDE SEQUENCE [LARGE SCALE GENOMIC DNA]</scope>
    <source>
        <strain evidence="3 4">SK03</strain>
    </source>
</reference>
<dbReference type="OrthoDB" id="9813502at2"/>
<evidence type="ECO:0000259" key="2">
    <source>
        <dbReference type="Pfam" id="PF18812"/>
    </source>
</evidence>
<dbReference type="Pfam" id="PF04233">
    <property type="entry name" value="Phage_Mu_F"/>
    <property type="match status" value="1"/>
</dbReference>
<dbReference type="Proteomes" id="UP000197334">
    <property type="component" value="Unassembled WGS sequence"/>
</dbReference>
<organism evidence="3 4">
    <name type="scientific">Halomonas campaniensis</name>
    <dbReference type="NCBI Taxonomy" id="213554"/>
    <lineage>
        <taxon>Bacteria</taxon>
        <taxon>Pseudomonadati</taxon>
        <taxon>Pseudomonadota</taxon>
        <taxon>Gammaproteobacteria</taxon>
        <taxon>Oceanospirillales</taxon>
        <taxon>Halomonadaceae</taxon>
        <taxon>Halomonas</taxon>
    </lineage>
</organism>
<dbReference type="AlphaFoldDB" id="A0A246S190"/>
<sequence length="418" mass="46814">MSEPSLSVVMNRPFNEQTAFFRQKLGNLVATARWDDLTRSEHDAGFMIAGATKADLLSDIATAVDRTITEGKGIGEFRRDFRSIVEKNGWHGWTGEGTAAGRAWRTRVIYRTNAQTSYAAGRFAQLREGNFTFWIYRHNDSVRNPRREHLGWDGLTLPADHPFWATHYPPNGWGCRCYVVGARRESIARRMGGDPDKALPEGWDATDPSTGAPAGIGQGWDYAPGASVNRTVSTMAEKVRHWDYQIAKGYMQGVPEQVRDQLATSYRSLPSVGDDARRYAQRVLNGTEPERLEPVRTLGLLTTRDTAQVADIKGQDVNGFDYSIDPFVVKHVQERHGGEAERQRGQRPVTPNDYALLPQLLNEGEALVDAGESRATNTAQVRRELTINGETFVAIFEIRRKRRTLALQTFYIRTGAGD</sequence>
<evidence type="ECO:0000259" key="1">
    <source>
        <dbReference type="Pfam" id="PF04233"/>
    </source>
</evidence>
<protein>
    <submittedName>
        <fullName evidence="3">Phage head protein</fullName>
    </submittedName>
</protein>
<comment type="caution">
    <text evidence="3">The sequence shown here is derived from an EMBL/GenBank/DDBJ whole genome shotgun (WGS) entry which is preliminary data.</text>
</comment>
<dbReference type="Pfam" id="PF18812">
    <property type="entry name" value="PBECR3"/>
    <property type="match status" value="1"/>
</dbReference>
<dbReference type="InterPro" id="IPR041301">
    <property type="entry name" value="PBECR3"/>
</dbReference>
<accession>A0A246S190</accession>
<feature type="domain" description="Phage-Barnase-EndoU-ColicinE5/D-RelE like nuclease 3" evidence="2">
    <location>
        <begin position="307"/>
        <end position="415"/>
    </location>
</feature>
<dbReference type="EMBL" id="JPUA01000024">
    <property type="protein sequence ID" value="OWV30183.1"/>
    <property type="molecule type" value="Genomic_DNA"/>
</dbReference>
<proteinExistence type="predicted"/>